<organism evidence="2 3">
    <name type="scientific">Opitutus terrae (strain DSM 11246 / JCM 15787 / PB90-1)</name>
    <dbReference type="NCBI Taxonomy" id="452637"/>
    <lineage>
        <taxon>Bacteria</taxon>
        <taxon>Pseudomonadati</taxon>
        <taxon>Verrucomicrobiota</taxon>
        <taxon>Opitutia</taxon>
        <taxon>Opitutales</taxon>
        <taxon>Opitutaceae</taxon>
        <taxon>Opitutus</taxon>
    </lineage>
</organism>
<dbReference type="InterPro" id="IPR004027">
    <property type="entry name" value="SEC_C_motif"/>
</dbReference>
<gene>
    <name evidence="2" type="ordered locus">Oter_4216</name>
</gene>
<dbReference type="STRING" id="452637.Oter_4216"/>
<dbReference type="EMBL" id="CP001032">
    <property type="protein sequence ID" value="ACB77489.1"/>
    <property type="molecule type" value="Genomic_DNA"/>
</dbReference>
<dbReference type="eggNOG" id="COG3012">
    <property type="taxonomic scope" value="Bacteria"/>
</dbReference>
<dbReference type="Gene3D" id="3.10.450.50">
    <property type="match status" value="1"/>
</dbReference>
<keyword evidence="3" id="KW-1185">Reference proteome</keyword>
<dbReference type="PANTHER" id="PTHR33747">
    <property type="entry name" value="UPF0225 PROTEIN SCO1677"/>
    <property type="match status" value="1"/>
</dbReference>
<dbReference type="HOGENOM" id="CLU_099590_0_0_0"/>
<sequence>MSDCPCGSGLSFEACCGPIIAGAPAPTAEALMRSRYTAYARHAFEHLERSLSAAQRKDYSADDAKRWSEQSEWLGLSILHTEKGGPADTEGLVRFSARFKSDGQEHEHLETALFSREGGNWVYTGQQPEVGHTVRRETPKIGRNDPCPCGSGKKYKKCCGAA</sequence>
<evidence type="ECO:0000259" key="1">
    <source>
        <dbReference type="Pfam" id="PF17775"/>
    </source>
</evidence>
<dbReference type="PANTHER" id="PTHR33747:SF1">
    <property type="entry name" value="ADENYLATE CYCLASE-ASSOCIATED CAP C-TERMINAL DOMAIN-CONTAINING PROTEIN"/>
    <property type="match status" value="1"/>
</dbReference>
<evidence type="ECO:0000313" key="3">
    <source>
        <dbReference type="Proteomes" id="UP000007013"/>
    </source>
</evidence>
<dbReference type="SUPFAM" id="SSF103642">
    <property type="entry name" value="Sec-C motif"/>
    <property type="match status" value="1"/>
</dbReference>
<dbReference type="SUPFAM" id="SSF54427">
    <property type="entry name" value="NTF2-like"/>
    <property type="match status" value="1"/>
</dbReference>
<dbReference type="InterPro" id="IPR032710">
    <property type="entry name" value="NTF2-like_dom_sf"/>
</dbReference>
<reference evidence="2 3" key="1">
    <citation type="journal article" date="2011" name="J. Bacteriol.">
        <title>Genome sequence of the verrucomicrobium Opitutus terrae PB90-1, an abundant inhabitant of rice paddy soil ecosystems.</title>
        <authorList>
            <person name="van Passel M.W."/>
            <person name="Kant R."/>
            <person name="Palva A."/>
            <person name="Copeland A."/>
            <person name="Lucas S."/>
            <person name="Lapidus A."/>
            <person name="Glavina del Rio T."/>
            <person name="Pitluck S."/>
            <person name="Goltsman E."/>
            <person name="Clum A."/>
            <person name="Sun H."/>
            <person name="Schmutz J."/>
            <person name="Larimer F.W."/>
            <person name="Land M.L."/>
            <person name="Hauser L."/>
            <person name="Kyrpides N."/>
            <person name="Mikhailova N."/>
            <person name="Richardson P.P."/>
            <person name="Janssen P.H."/>
            <person name="de Vos W.M."/>
            <person name="Smidt H."/>
        </authorList>
    </citation>
    <scope>NUCLEOTIDE SEQUENCE [LARGE SCALE GENOMIC DNA]</scope>
    <source>
        <strain evidence="3">DSM 11246 / JCM 15787 / PB90-1</strain>
    </source>
</reference>
<name>B1ZP00_OPITP</name>
<dbReference type="AlphaFoldDB" id="B1ZP00"/>
<dbReference type="InterPro" id="IPR048469">
    <property type="entry name" value="YchJ-like_M"/>
</dbReference>
<dbReference type="KEGG" id="ote:Oter_4216"/>
<feature type="domain" description="YchJ-like middle NTF2-like" evidence="1">
    <location>
        <begin position="27"/>
        <end position="124"/>
    </location>
</feature>
<accession>B1ZP00</accession>
<evidence type="ECO:0000313" key="2">
    <source>
        <dbReference type="EMBL" id="ACB77489.1"/>
    </source>
</evidence>
<dbReference type="Pfam" id="PF02810">
    <property type="entry name" value="SEC-C"/>
    <property type="match status" value="2"/>
</dbReference>
<dbReference type="OrthoDB" id="21421at2"/>
<dbReference type="Proteomes" id="UP000007013">
    <property type="component" value="Chromosome"/>
</dbReference>
<dbReference type="Pfam" id="PF17775">
    <property type="entry name" value="YchJ_M-like"/>
    <property type="match status" value="1"/>
</dbReference>
<protein>
    <submittedName>
        <fullName evidence="2">SEC-C motif domain protein</fullName>
    </submittedName>
</protein>
<proteinExistence type="predicted"/>
<dbReference type="RefSeq" id="WP_012377017.1">
    <property type="nucleotide sequence ID" value="NC_010571.1"/>
</dbReference>